<evidence type="ECO:0008006" key="3">
    <source>
        <dbReference type="Google" id="ProtNLM"/>
    </source>
</evidence>
<organism evidence="1 2">
    <name type="scientific">Trichomonas vaginalis (strain ATCC PRA-98 / G3)</name>
    <dbReference type="NCBI Taxonomy" id="412133"/>
    <lineage>
        <taxon>Eukaryota</taxon>
        <taxon>Metamonada</taxon>
        <taxon>Parabasalia</taxon>
        <taxon>Trichomonadida</taxon>
        <taxon>Trichomonadidae</taxon>
        <taxon>Trichomonas</taxon>
    </lineage>
</organism>
<dbReference type="VEuPathDB" id="TrichDB:TVAGG3_0946660"/>
<dbReference type="VEuPathDB" id="TrichDB:TVAG_370810"/>
<reference evidence="1" key="1">
    <citation type="submission" date="2006-10" db="EMBL/GenBank/DDBJ databases">
        <authorList>
            <person name="Amadeo P."/>
            <person name="Zhao Q."/>
            <person name="Wortman J."/>
            <person name="Fraser-Liggett C."/>
            <person name="Carlton J."/>
        </authorList>
    </citation>
    <scope>NUCLEOTIDE SEQUENCE</scope>
    <source>
        <strain evidence="1">G3</strain>
    </source>
</reference>
<dbReference type="Proteomes" id="UP000001542">
    <property type="component" value="Unassembled WGS sequence"/>
</dbReference>
<dbReference type="EMBL" id="DS113798">
    <property type="protein sequence ID" value="EAX95577.1"/>
    <property type="molecule type" value="Genomic_DNA"/>
</dbReference>
<evidence type="ECO:0000313" key="2">
    <source>
        <dbReference type="Proteomes" id="UP000001542"/>
    </source>
</evidence>
<protein>
    <recommendedName>
        <fullName evidence="3">Late endosomal/lysosomal adaptor and MAPK and MTOR activator 5</fullName>
    </recommendedName>
</protein>
<dbReference type="InParanoid" id="A2FHN3"/>
<dbReference type="KEGG" id="tva:4753334"/>
<dbReference type="AlphaFoldDB" id="A2FHN3"/>
<dbReference type="RefSeq" id="XP_001308507.1">
    <property type="nucleotide sequence ID" value="XM_001308506.1"/>
</dbReference>
<reference evidence="1" key="2">
    <citation type="journal article" date="2007" name="Science">
        <title>Draft genome sequence of the sexually transmitted pathogen Trichomonas vaginalis.</title>
        <authorList>
            <person name="Carlton J.M."/>
            <person name="Hirt R.P."/>
            <person name="Silva J.C."/>
            <person name="Delcher A.L."/>
            <person name="Schatz M."/>
            <person name="Zhao Q."/>
            <person name="Wortman J.R."/>
            <person name="Bidwell S.L."/>
            <person name="Alsmark U.C.M."/>
            <person name="Besteiro S."/>
            <person name="Sicheritz-Ponten T."/>
            <person name="Noel C.J."/>
            <person name="Dacks J.B."/>
            <person name="Foster P.G."/>
            <person name="Simillion C."/>
            <person name="Van de Peer Y."/>
            <person name="Miranda-Saavedra D."/>
            <person name="Barton G.J."/>
            <person name="Westrop G.D."/>
            <person name="Mueller S."/>
            <person name="Dessi D."/>
            <person name="Fiori P.L."/>
            <person name="Ren Q."/>
            <person name="Paulsen I."/>
            <person name="Zhang H."/>
            <person name="Bastida-Corcuera F.D."/>
            <person name="Simoes-Barbosa A."/>
            <person name="Brown M.T."/>
            <person name="Hayes R.D."/>
            <person name="Mukherjee M."/>
            <person name="Okumura C.Y."/>
            <person name="Schneider R."/>
            <person name="Smith A.J."/>
            <person name="Vanacova S."/>
            <person name="Villalvazo M."/>
            <person name="Haas B.J."/>
            <person name="Pertea M."/>
            <person name="Feldblyum T.V."/>
            <person name="Utterback T.R."/>
            <person name="Shu C.L."/>
            <person name="Osoegawa K."/>
            <person name="de Jong P.J."/>
            <person name="Hrdy I."/>
            <person name="Horvathova L."/>
            <person name="Zubacova Z."/>
            <person name="Dolezal P."/>
            <person name="Malik S.B."/>
            <person name="Logsdon J.M. Jr."/>
            <person name="Henze K."/>
            <person name="Gupta A."/>
            <person name="Wang C.C."/>
            <person name="Dunne R.L."/>
            <person name="Upcroft J.A."/>
            <person name="Upcroft P."/>
            <person name="White O."/>
            <person name="Salzberg S.L."/>
            <person name="Tang P."/>
            <person name="Chiu C.-H."/>
            <person name="Lee Y.-S."/>
            <person name="Embley T.M."/>
            <person name="Coombs G.H."/>
            <person name="Mottram J.C."/>
            <person name="Tachezy J."/>
            <person name="Fraser-Liggett C.M."/>
            <person name="Johnson P.J."/>
        </authorList>
    </citation>
    <scope>NUCLEOTIDE SEQUENCE [LARGE SCALE GENOMIC DNA]</scope>
    <source>
        <strain evidence="1">G3</strain>
    </source>
</reference>
<evidence type="ECO:0000313" key="1">
    <source>
        <dbReference type="EMBL" id="EAX95577.1"/>
    </source>
</evidence>
<keyword evidence="2" id="KW-1185">Reference proteome</keyword>
<sequence length="84" mass="9462">MNQEMMTNEKIITFDIAIDGSIHDVQGELEGVVIDPLLIHRLMDNAQKALIDEEVVTISVTTKQYLLRITANGAKYSCIVKMNR</sequence>
<proteinExistence type="predicted"/>
<accession>A2FHN3</accession>
<gene>
    <name evidence="1" type="ORF">TVAG_370810</name>
</gene>
<name>A2FHN3_TRIV3</name>